<name>A0A8B8A7V7_CRAVI</name>
<dbReference type="Pfam" id="PF00135">
    <property type="entry name" value="COesterase"/>
    <property type="match status" value="1"/>
</dbReference>
<keyword evidence="9" id="KW-0732">Signal</keyword>
<evidence type="ECO:0000256" key="5">
    <source>
        <dbReference type="ARBA" id="ARBA00022801"/>
    </source>
</evidence>
<evidence type="ECO:0000256" key="3">
    <source>
        <dbReference type="ARBA" id="ARBA00022487"/>
    </source>
</evidence>
<dbReference type="PROSITE" id="PS00122">
    <property type="entry name" value="CARBOXYLESTERASE_B_1"/>
    <property type="match status" value="1"/>
</dbReference>
<evidence type="ECO:0000256" key="2">
    <source>
        <dbReference type="ARBA" id="ARBA00005964"/>
    </source>
</evidence>
<dbReference type="AlphaFoldDB" id="A0A8B8A7V7"/>
<feature type="domain" description="Acetylcholinesterase tetramerisation" evidence="11">
    <location>
        <begin position="577"/>
        <end position="606"/>
    </location>
</feature>
<dbReference type="Pfam" id="PF08674">
    <property type="entry name" value="AChE_tetra"/>
    <property type="match status" value="1"/>
</dbReference>
<feature type="active site" description="Charge relay system" evidence="8">
    <location>
        <position position="468"/>
    </location>
</feature>
<dbReference type="OrthoDB" id="9000293at2759"/>
<evidence type="ECO:0000313" key="12">
    <source>
        <dbReference type="Proteomes" id="UP000694844"/>
    </source>
</evidence>
<evidence type="ECO:0000313" key="13">
    <source>
        <dbReference type="RefSeq" id="XP_022287552.1"/>
    </source>
</evidence>
<comment type="subcellular location">
    <subcellularLocation>
        <location evidence="1">Secreted</location>
    </subcellularLocation>
</comment>
<dbReference type="GO" id="GO:0019695">
    <property type="term" value="P:choline metabolic process"/>
    <property type="evidence" value="ECO:0007669"/>
    <property type="project" value="TreeGrafter"/>
</dbReference>
<feature type="signal peptide" evidence="9">
    <location>
        <begin position="1"/>
        <end position="16"/>
    </location>
</feature>
<proteinExistence type="inferred from homology"/>
<dbReference type="EC" id="3.1.1.-" evidence="9"/>
<protein>
    <recommendedName>
        <fullName evidence="9">Carboxylic ester hydrolase</fullName>
        <ecNumber evidence="9">3.1.1.-</ecNumber>
    </recommendedName>
</protein>
<sequence>MEIWDLTLFIVSTCWSCDFLTATHHEYTEPVQTDKGKVIGLRSRIKGFTLDSFYGIPFAKPPVGEYRFKHPQPPDPWSDVKKTVQLPPACMQLNDTFFPNFTGAEMWNPNTQVKEDCLYLNVWVPKTTETKNKSVMVWIYGGSFSFGSISLDVYNGKYLAVENDVIVVSIQYRIGSLGFFAGSTPEAPGNCGLFDQLLGLDWVQRNIHHFGGSPNNVTLFGESSGAASIGLHLLSPLSRSKFQRAILQSAGPTAPWATITREKAIDRGKDLAGKFNCLRESEAETLECMKKVDESEFPENDFVLDANSLQFPFVPIIDGVFLIENPDISFKNGNFKRCPILLGANKNEGSYFLVYNKGAFNKSHNSPIQPEEYMYELKRQFEHFPQHPTMINNFVLDAIGFQYTPWTDPRDPFLRRDGIEAAVGDFSFTCPTVDLAREYAAAGLDVYFYLYNHRSTLNPWGEWMGVMHGDEIMFIFGQPLDNNFEYETREKRLSKKMMKYWTNFAKTGDPNTEPGEERGLGDWPLHSYRGREYIILDTTFHDHNRKPQVGSAYKVKDCAFWRNYVPTLMHSTANMSDIEREWKLEFYQWKTNYMVQWQKQFDDFVKSYEDRLQSCSAP</sequence>
<comment type="similarity">
    <text evidence="2 9">Belongs to the type-B carboxylesterase/lipase family.</text>
</comment>
<dbReference type="Proteomes" id="UP000694844">
    <property type="component" value="Chromosome 6"/>
</dbReference>
<keyword evidence="6" id="KW-1015">Disulfide bond</keyword>
<evidence type="ECO:0000259" key="11">
    <source>
        <dbReference type="Pfam" id="PF08674"/>
    </source>
</evidence>
<keyword evidence="3" id="KW-0719">Serine esterase</keyword>
<evidence type="ECO:0000256" key="6">
    <source>
        <dbReference type="ARBA" id="ARBA00023157"/>
    </source>
</evidence>
<feature type="active site" description="Charge relay system" evidence="8">
    <location>
        <position position="348"/>
    </location>
</feature>
<dbReference type="PANTHER" id="PTHR43918:SF12">
    <property type="entry name" value="ACETYLCHOLINESTERASE 1"/>
    <property type="match status" value="1"/>
</dbReference>
<dbReference type="PROSITE" id="PS00941">
    <property type="entry name" value="CARBOXYLESTERASE_B_2"/>
    <property type="match status" value="1"/>
</dbReference>
<dbReference type="RefSeq" id="XP_022287552.1">
    <property type="nucleotide sequence ID" value="XM_022431844.1"/>
</dbReference>
<keyword evidence="12" id="KW-1185">Reference proteome</keyword>
<dbReference type="GO" id="GO:0003990">
    <property type="term" value="F:acetylcholinesterase activity"/>
    <property type="evidence" value="ECO:0007669"/>
    <property type="project" value="TreeGrafter"/>
</dbReference>
<evidence type="ECO:0000256" key="4">
    <source>
        <dbReference type="ARBA" id="ARBA00022525"/>
    </source>
</evidence>
<dbReference type="InterPro" id="IPR000997">
    <property type="entry name" value="Cholinesterase"/>
</dbReference>
<dbReference type="InterPro" id="IPR002018">
    <property type="entry name" value="CarbesteraseB"/>
</dbReference>
<gene>
    <name evidence="13" type="primary">LOC111100191</name>
</gene>
<accession>A0A8B8A7V7</accession>
<dbReference type="GO" id="GO:0005886">
    <property type="term" value="C:plasma membrane"/>
    <property type="evidence" value="ECO:0007669"/>
    <property type="project" value="TreeGrafter"/>
</dbReference>
<organism evidence="12 13">
    <name type="scientific">Crassostrea virginica</name>
    <name type="common">Eastern oyster</name>
    <dbReference type="NCBI Taxonomy" id="6565"/>
    <lineage>
        <taxon>Eukaryota</taxon>
        <taxon>Metazoa</taxon>
        <taxon>Spiralia</taxon>
        <taxon>Lophotrochozoa</taxon>
        <taxon>Mollusca</taxon>
        <taxon>Bivalvia</taxon>
        <taxon>Autobranchia</taxon>
        <taxon>Pteriomorphia</taxon>
        <taxon>Ostreida</taxon>
        <taxon>Ostreoidea</taxon>
        <taxon>Ostreidae</taxon>
        <taxon>Crassostrea</taxon>
    </lineage>
</organism>
<keyword evidence="4" id="KW-0964">Secreted</keyword>
<dbReference type="InterPro" id="IPR019826">
    <property type="entry name" value="Carboxylesterase_B_AS"/>
</dbReference>
<feature type="domain" description="Carboxylesterase type B" evidence="10">
    <location>
        <begin position="31"/>
        <end position="561"/>
    </location>
</feature>
<dbReference type="GO" id="GO:0006581">
    <property type="term" value="P:acetylcholine catabolic process"/>
    <property type="evidence" value="ECO:0007669"/>
    <property type="project" value="TreeGrafter"/>
</dbReference>
<dbReference type="FunFam" id="3.40.50.1820:FF:000029">
    <property type="entry name" value="Acetylcholinesterase"/>
    <property type="match status" value="1"/>
</dbReference>
<keyword evidence="5 9" id="KW-0378">Hydrolase</keyword>
<dbReference type="PANTHER" id="PTHR43918">
    <property type="entry name" value="ACETYLCHOLINESTERASE"/>
    <property type="match status" value="1"/>
</dbReference>
<feature type="active site" description="Acyl-ester intermediate" evidence="8">
    <location>
        <position position="223"/>
    </location>
</feature>
<evidence type="ECO:0000256" key="7">
    <source>
        <dbReference type="ARBA" id="ARBA00023180"/>
    </source>
</evidence>
<reference evidence="13" key="1">
    <citation type="submission" date="2025-08" db="UniProtKB">
        <authorList>
            <consortium name="RefSeq"/>
        </authorList>
    </citation>
    <scope>IDENTIFICATION</scope>
    <source>
        <tissue evidence="13">Whole sample</tissue>
    </source>
</reference>
<evidence type="ECO:0000256" key="8">
    <source>
        <dbReference type="PIRSR" id="PIRSR600997-1"/>
    </source>
</evidence>
<evidence type="ECO:0000256" key="9">
    <source>
        <dbReference type="RuleBase" id="RU361235"/>
    </source>
</evidence>
<feature type="chain" id="PRO_5034526412" description="Carboxylic ester hydrolase" evidence="9">
    <location>
        <begin position="17"/>
        <end position="618"/>
    </location>
</feature>
<evidence type="ECO:0000259" key="10">
    <source>
        <dbReference type="Pfam" id="PF00135"/>
    </source>
</evidence>
<evidence type="ECO:0000256" key="1">
    <source>
        <dbReference type="ARBA" id="ARBA00004613"/>
    </source>
</evidence>
<dbReference type="CDD" id="cd00312">
    <property type="entry name" value="Esterase_lipase"/>
    <property type="match status" value="1"/>
</dbReference>
<dbReference type="InterPro" id="IPR019819">
    <property type="entry name" value="Carboxylesterase_B_CS"/>
</dbReference>
<dbReference type="InterPro" id="IPR029058">
    <property type="entry name" value="AB_hydrolase_fold"/>
</dbReference>
<dbReference type="InterPro" id="IPR050654">
    <property type="entry name" value="AChE-related_enzymes"/>
</dbReference>
<dbReference type="GO" id="GO:0005615">
    <property type="term" value="C:extracellular space"/>
    <property type="evidence" value="ECO:0007669"/>
    <property type="project" value="TreeGrafter"/>
</dbReference>
<dbReference type="InterPro" id="IPR014788">
    <property type="entry name" value="AChE_tetra"/>
</dbReference>
<dbReference type="KEGG" id="cvn:111100191"/>
<dbReference type="GeneID" id="111100191"/>
<keyword evidence="7" id="KW-0325">Glycoprotein</keyword>
<dbReference type="PRINTS" id="PR00878">
    <property type="entry name" value="CHOLNESTRASE"/>
</dbReference>
<dbReference type="Gene3D" id="3.40.50.1820">
    <property type="entry name" value="alpha/beta hydrolase"/>
    <property type="match status" value="1"/>
</dbReference>
<dbReference type="SUPFAM" id="SSF53474">
    <property type="entry name" value="alpha/beta-Hydrolases"/>
    <property type="match status" value="1"/>
</dbReference>